<dbReference type="OrthoDB" id="288519at2"/>
<sequence precursor="true">MSKLKPIVLLAVAVIIAFSSATLLADKPADEKVQIVVEQYRIGDLPVWTKDGHFDSEILMMYLQTTVAPNTWEARGGPATMAPYPQNASLVIRAPIKTHDAIKKVLKQHRGQ</sequence>
<gene>
    <name evidence="2" type="ORF">Pla52n_50680</name>
</gene>
<keyword evidence="3" id="KW-1185">Reference proteome</keyword>
<reference evidence="2 3" key="1">
    <citation type="submission" date="2019-02" db="EMBL/GenBank/DDBJ databases">
        <title>Deep-cultivation of Planctomycetes and their phenomic and genomic characterization uncovers novel biology.</title>
        <authorList>
            <person name="Wiegand S."/>
            <person name="Jogler M."/>
            <person name="Boedeker C."/>
            <person name="Pinto D."/>
            <person name="Vollmers J."/>
            <person name="Rivas-Marin E."/>
            <person name="Kohn T."/>
            <person name="Peeters S.H."/>
            <person name="Heuer A."/>
            <person name="Rast P."/>
            <person name="Oberbeckmann S."/>
            <person name="Bunk B."/>
            <person name="Jeske O."/>
            <person name="Meyerdierks A."/>
            <person name="Storesund J.E."/>
            <person name="Kallscheuer N."/>
            <person name="Luecker S."/>
            <person name="Lage O.M."/>
            <person name="Pohl T."/>
            <person name="Merkel B.J."/>
            <person name="Hornburger P."/>
            <person name="Mueller R.-W."/>
            <person name="Bruemmer F."/>
            <person name="Labrenz M."/>
            <person name="Spormann A.M."/>
            <person name="Op Den Camp H."/>
            <person name="Overmann J."/>
            <person name="Amann R."/>
            <person name="Jetten M.S.M."/>
            <person name="Mascher T."/>
            <person name="Medema M.H."/>
            <person name="Devos D.P."/>
            <person name="Kaster A.-K."/>
            <person name="Ovreas L."/>
            <person name="Rohde M."/>
            <person name="Galperin M.Y."/>
            <person name="Jogler C."/>
        </authorList>
    </citation>
    <scope>NUCLEOTIDE SEQUENCE [LARGE SCALE GENOMIC DNA]</scope>
    <source>
        <strain evidence="2 3">Pla52n</strain>
    </source>
</reference>
<feature type="signal peptide" evidence="1">
    <location>
        <begin position="1"/>
        <end position="25"/>
    </location>
</feature>
<evidence type="ECO:0000313" key="2">
    <source>
        <dbReference type="EMBL" id="TWT98552.1"/>
    </source>
</evidence>
<feature type="chain" id="PRO_5023105017" evidence="1">
    <location>
        <begin position="26"/>
        <end position="112"/>
    </location>
</feature>
<proteinExistence type="predicted"/>
<dbReference type="AlphaFoldDB" id="A0A5C6AEU3"/>
<keyword evidence="1" id="KW-0732">Signal</keyword>
<dbReference type="RefSeq" id="WP_146522107.1">
    <property type="nucleotide sequence ID" value="NZ_CP151726.1"/>
</dbReference>
<protein>
    <submittedName>
        <fullName evidence="2">Uncharacterized protein</fullName>
    </submittedName>
</protein>
<evidence type="ECO:0000256" key="1">
    <source>
        <dbReference type="SAM" id="SignalP"/>
    </source>
</evidence>
<evidence type="ECO:0000313" key="3">
    <source>
        <dbReference type="Proteomes" id="UP000320176"/>
    </source>
</evidence>
<comment type="caution">
    <text evidence="2">The sequence shown here is derived from an EMBL/GenBank/DDBJ whole genome shotgun (WGS) entry which is preliminary data.</text>
</comment>
<accession>A0A5C6AEU3</accession>
<name>A0A5C6AEU3_9BACT</name>
<dbReference type="Proteomes" id="UP000320176">
    <property type="component" value="Unassembled WGS sequence"/>
</dbReference>
<dbReference type="EMBL" id="SJPN01000006">
    <property type="protein sequence ID" value="TWT98552.1"/>
    <property type="molecule type" value="Genomic_DNA"/>
</dbReference>
<organism evidence="2 3">
    <name type="scientific">Stieleria varia</name>
    <dbReference type="NCBI Taxonomy" id="2528005"/>
    <lineage>
        <taxon>Bacteria</taxon>
        <taxon>Pseudomonadati</taxon>
        <taxon>Planctomycetota</taxon>
        <taxon>Planctomycetia</taxon>
        <taxon>Pirellulales</taxon>
        <taxon>Pirellulaceae</taxon>
        <taxon>Stieleria</taxon>
    </lineage>
</organism>